<feature type="non-terminal residue" evidence="2">
    <location>
        <position position="1"/>
    </location>
</feature>
<proteinExistence type="predicted"/>
<sequence length="88" mass="9875">WTFGASIEAAGTHKRRRRPRWIGWDHQFESTGDPESKSPIDSRLGPPIGDPDPSTEGADVLYGCQRPRWRGQGRRLATPTPSPFDFSL</sequence>
<name>A0A2I0KEW1_PUNGR</name>
<reference evidence="2 3" key="1">
    <citation type="submission" date="2017-11" db="EMBL/GenBank/DDBJ databases">
        <title>De-novo sequencing of pomegranate (Punica granatum L.) genome.</title>
        <authorList>
            <person name="Akparov Z."/>
            <person name="Amiraslanov A."/>
            <person name="Hajiyeva S."/>
            <person name="Abbasov M."/>
            <person name="Kaur K."/>
            <person name="Hamwieh A."/>
            <person name="Solovyev V."/>
            <person name="Salamov A."/>
            <person name="Braich B."/>
            <person name="Kosarev P."/>
            <person name="Mahmoud A."/>
            <person name="Hajiyev E."/>
            <person name="Babayeva S."/>
            <person name="Izzatullayeva V."/>
            <person name="Mammadov A."/>
            <person name="Mammadov A."/>
            <person name="Sharifova S."/>
            <person name="Ojaghi J."/>
            <person name="Eynullazada K."/>
            <person name="Bayramov B."/>
            <person name="Abdulazimova A."/>
            <person name="Shahmuradov I."/>
        </authorList>
    </citation>
    <scope>NUCLEOTIDE SEQUENCE [LARGE SCALE GENOMIC DNA]</scope>
    <source>
        <strain evidence="3">cv. AG2017</strain>
        <tissue evidence="2">Leaf</tissue>
    </source>
</reference>
<feature type="region of interest" description="Disordered" evidence="1">
    <location>
        <begin position="1"/>
        <end position="88"/>
    </location>
</feature>
<dbReference type="Proteomes" id="UP000233551">
    <property type="component" value="Unassembled WGS sequence"/>
</dbReference>
<dbReference type="EMBL" id="PGOL01000657">
    <property type="protein sequence ID" value="PKI66810.1"/>
    <property type="molecule type" value="Genomic_DNA"/>
</dbReference>
<protein>
    <submittedName>
        <fullName evidence="2">Uncharacterized protein</fullName>
    </submittedName>
</protein>
<comment type="caution">
    <text evidence="2">The sequence shown here is derived from an EMBL/GenBank/DDBJ whole genome shotgun (WGS) entry which is preliminary data.</text>
</comment>
<evidence type="ECO:0000313" key="3">
    <source>
        <dbReference type="Proteomes" id="UP000233551"/>
    </source>
</evidence>
<keyword evidence="3" id="KW-1185">Reference proteome</keyword>
<gene>
    <name evidence="2" type="ORF">CRG98_012816</name>
</gene>
<evidence type="ECO:0000256" key="1">
    <source>
        <dbReference type="SAM" id="MobiDB-lite"/>
    </source>
</evidence>
<accession>A0A2I0KEW1</accession>
<organism evidence="2 3">
    <name type="scientific">Punica granatum</name>
    <name type="common">Pomegranate</name>
    <dbReference type="NCBI Taxonomy" id="22663"/>
    <lineage>
        <taxon>Eukaryota</taxon>
        <taxon>Viridiplantae</taxon>
        <taxon>Streptophyta</taxon>
        <taxon>Embryophyta</taxon>
        <taxon>Tracheophyta</taxon>
        <taxon>Spermatophyta</taxon>
        <taxon>Magnoliopsida</taxon>
        <taxon>eudicotyledons</taxon>
        <taxon>Gunneridae</taxon>
        <taxon>Pentapetalae</taxon>
        <taxon>rosids</taxon>
        <taxon>malvids</taxon>
        <taxon>Myrtales</taxon>
        <taxon>Lythraceae</taxon>
        <taxon>Punica</taxon>
    </lineage>
</organism>
<evidence type="ECO:0000313" key="2">
    <source>
        <dbReference type="EMBL" id="PKI66810.1"/>
    </source>
</evidence>
<dbReference type="AlphaFoldDB" id="A0A2I0KEW1"/>